<comment type="caution">
    <text evidence="1">The sequence shown here is derived from an EMBL/GenBank/DDBJ whole genome shotgun (WGS) entry which is preliminary data.</text>
</comment>
<evidence type="ECO:0000313" key="2">
    <source>
        <dbReference type="Proteomes" id="UP000256913"/>
    </source>
</evidence>
<dbReference type="Proteomes" id="UP000256913">
    <property type="component" value="Unassembled WGS sequence"/>
</dbReference>
<reference evidence="1 2" key="1">
    <citation type="submission" date="2018-08" db="EMBL/GenBank/DDBJ databases">
        <title>Sequencing the genomes of 1000 actinobacteria strains.</title>
        <authorList>
            <person name="Klenk H.-P."/>
        </authorList>
    </citation>
    <scope>NUCLEOTIDE SEQUENCE [LARGE SCALE GENOMIC DNA]</scope>
    <source>
        <strain evidence="1 2">DSM 44099</strain>
    </source>
</reference>
<dbReference type="RefSeq" id="WP_170216039.1">
    <property type="nucleotide sequence ID" value="NZ_BONB01000058.1"/>
</dbReference>
<protein>
    <submittedName>
        <fullName evidence="1">Uncharacterized protein</fullName>
    </submittedName>
</protein>
<dbReference type="AlphaFoldDB" id="A0A3D9ZTP4"/>
<gene>
    <name evidence="1" type="ORF">DFJ67_5876</name>
</gene>
<dbReference type="EMBL" id="QUMQ01000001">
    <property type="protein sequence ID" value="REF99832.1"/>
    <property type="molecule type" value="Genomic_DNA"/>
</dbReference>
<name>A0A3D9ZTP4_9ACTN</name>
<accession>A0A3D9ZTP4</accession>
<proteinExistence type="predicted"/>
<evidence type="ECO:0000313" key="1">
    <source>
        <dbReference type="EMBL" id="REF99832.1"/>
    </source>
</evidence>
<keyword evidence="2" id="KW-1185">Reference proteome</keyword>
<sequence length="288" mass="32947">MTLHSASAEPGRRSWWKRFKGWFTRRRPPAPTEPWPVTHGAAPPNEMVFYRPSTPGAPIAAMARDEVYEFQVHTDLEWSTSAMGYDELTRQADEFAATAGDDVRRRVWRVARTFDAHEAAAAEKEMRRQLSSWCYTSVHGEIRCTPTVRVVADQRIRDHLTPFALRRIDLDTEAELARRRADLVKEVVKHWHDVLVELGVSPITLTAAQLTDTEFAVAISRLADRRRASAVELVDVLRQATRDHEQLGMFEFAEMYASAVAAFRRQMEIEDSAFVDKLMDLEPGEQPR</sequence>
<organism evidence="1 2">
    <name type="scientific">Asanoa ferruginea</name>
    <dbReference type="NCBI Taxonomy" id="53367"/>
    <lineage>
        <taxon>Bacteria</taxon>
        <taxon>Bacillati</taxon>
        <taxon>Actinomycetota</taxon>
        <taxon>Actinomycetes</taxon>
        <taxon>Micromonosporales</taxon>
        <taxon>Micromonosporaceae</taxon>
        <taxon>Asanoa</taxon>
    </lineage>
</organism>